<organism evidence="12">
    <name type="scientific">Paulinella chromatophora</name>
    <dbReference type="NCBI Taxonomy" id="39717"/>
    <lineage>
        <taxon>Eukaryota</taxon>
        <taxon>Sar</taxon>
        <taxon>Rhizaria</taxon>
        <taxon>Cercozoa</taxon>
        <taxon>Imbricatea</taxon>
        <taxon>Silicofilosea</taxon>
        <taxon>Euglyphida</taxon>
        <taxon>Paulinellidae</taxon>
        <taxon>Paulinella</taxon>
    </lineage>
</organism>
<feature type="transmembrane region" description="Helical" evidence="10">
    <location>
        <begin position="51"/>
        <end position="72"/>
    </location>
</feature>
<evidence type="ECO:0000256" key="6">
    <source>
        <dbReference type="ARBA" id="ARBA00023002"/>
    </source>
</evidence>
<feature type="transmembrane region" description="Helical" evidence="10">
    <location>
        <begin position="141"/>
        <end position="161"/>
    </location>
</feature>
<evidence type="ECO:0000256" key="3">
    <source>
        <dbReference type="ARBA" id="ARBA00022692"/>
    </source>
</evidence>
<dbReference type="InterPro" id="IPR012932">
    <property type="entry name" value="VKOR"/>
</dbReference>
<evidence type="ECO:0000256" key="2">
    <source>
        <dbReference type="ARBA" id="ARBA00006214"/>
    </source>
</evidence>
<dbReference type="InterPro" id="IPR036249">
    <property type="entry name" value="Thioredoxin-like_sf"/>
</dbReference>
<geneLocation type="organellar chromatophore" evidence="12"/>
<comment type="similarity">
    <text evidence="2">Belongs to the VKOR family.</text>
</comment>
<dbReference type="SMART" id="SM00756">
    <property type="entry name" value="VKc"/>
    <property type="match status" value="1"/>
</dbReference>
<dbReference type="GO" id="GO:0016020">
    <property type="term" value="C:membrane"/>
    <property type="evidence" value="ECO:0007669"/>
    <property type="project" value="UniProtKB-SubCell"/>
</dbReference>
<name>B1X458_PAUCH</name>
<dbReference type="InterPro" id="IPR038354">
    <property type="entry name" value="VKOR_sf"/>
</dbReference>
<evidence type="ECO:0000259" key="11">
    <source>
        <dbReference type="SMART" id="SM00756"/>
    </source>
</evidence>
<keyword evidence="6" id="KW-0560">Oxidoreductase</keyword>
<keyword evidence="4" id="KW-0874">Quinone</keyword>
<dbReference type="RefSeq" id="YP_002048937.1">
    <property type="nucleotide sequence ID" value="NC_011087.1"/>
</dbReference>
<dbReference type="EMBL" id="CP000815">
    <property type="protein sequence ID" value="ACB42727.1"/>
    <property type="molecule type" value="Genomic_DNA"/>
</dbReference>
<evidence type="ECO:0000256" key="4">
    <source>
        <dbReference type="ARBA" id="ARBA00022719"/>
    </source>
</evidence>
<keyword evidence="3 10" id="KW-0812">Transmembrane</keyword>
<dbReference type="SUPFAM" id="SSF52833">
    <property type="entry name" value="Thioredoxin-like"/>
    <property type="match status" value="1"/>
</dbReference>
<reference evidence="12" key="1">
    <citation type="submission" date="2007-08" db="EMBL/GenBank/DDBJ databases">
        <authorList>
            <person name="Gloeckner G."/>
            <person name="Nowack E."/>
            <person name="Melkonian M."/>
        </authorList>
    </citation>
    <scope>NUCLEOTIDE SEQUENCE</scope>
</reference>
<evidence type="ECO:0000313" key="12">
    <source>
        <dbReference type="EMBL" id="ACB42727.1"/>
    </source>
</evidence>
<feature type="transmembrane region" description="Helical" evidence="10">
    <location>
        <begin position="108"/>
        <end position="129"/>
    </location>
</feature>
<keyword evidence="5 10" id="KW-1133">Transmembrane helix</keyword>
<keyword evidence="8" id="KW-1015">Disulfide bond</keyword>
<keyword evidence="12" id="KW-0934">Plastid</keyword>
<evidence type="ECO:0000256" key="7">
    <source>
        <dbReference type="ARBA" id="ARBA00023136"/>
    </source>
</evidence>
<dbReference type="InterPro" id="IPR044698">
    <property type="entry name" value="VKOR/LTO1"/>
</dbReference>
<evidence type="ECO:0000256" key="8">
    <source>
        <dbReference type="ARBA" id="ARBA00023157"/>
    </source>
</evidence>
<protein>
    <recommendedName>
        <fullName evidence="11">Vitamin K epoxide reductase domain-containing protein</fullName>
    </recommendedName>
</protein>
<feature type="transmembrane region" description="Helical" evidence="10">
    <location>
        <begin position="84"/>
        <end position="102"/>
    </location>
</feature>
<accession>B1X458</accession>
<dbReference type="Gene3D" id="1.20.1440.130">
    <property type="entry name" value="VKOR domain"/>
    <property type="match status" value="1"/>
</dbReference>
<sequence>MLASIGVIDTGSITFSHWGWIKRLTCNNGAGGCEKVLNSAWGFILGQPLSLFGFLAYSAILTGGIISFVLSNKNSISIIKWNQRFLFLVSCAMAVFSLLLMNLLIFKIKIFCFFCMLSAILSITLLFINSIMLPREEYDQLIFVTVLMSLTLGTIGLLWVFSADFGQKNFAIEPIGKPPIVRSVSDPSKISLARFLTNSGTKMYSMYWCPHCHEQKELFGKEASSNLNIIECASDGKNSKKDICKENKVNRFPSWEIKNDADSLTDSGVKSLNELADLSGYNKTFPF</sequence>
<evidence type="ECO:0000256" key="1">
    <source>
        <dbReference type="ARBA" id="ARBA00004141"/>
    </source>
</evidence>
<proteinExistence type="inferred from homology"/>
<reference evidence="12" key="2">
    <citation type="journal article" date="2008" name="Curr. Biol.">
        <title>Chromatophore genome sequence of Paulinella sheds light on acquisition of photosynthesis by eukaryotes.</title>
        <authorList>
            <person name="Nowack E.C.M."/>
            <person name="Melkonian M."/>
            <person name="Gloeckner G."/>
        </authorList>
    </citation>
    <scope>NUCLEOTIDE SEQUENCE [LARGE SCALE GENOMIC DNA]</scope>
</reference>
<gene>
    <name evidence="12" type="ordered locus">PCC_0285</name>
</gene>
<feature type="domain" description="Vitamin K epoxide reductase" evidence="11">
    <location>
        <begin position="2"/>
        <end position="133"/>
    </location>
</feature>
<evidence type="ECO:0000256" key="5">
    <source>
        <dbReference type="ARBA" id="ARBA00022989"/>
    </source>
</evidence>
<dbReference type="CDD" id="cd12916">
    <property type="entry name" value="VKOR_1"/>
    <property type="match status" value="1"/>
</dbReference>
<dbReference type="GeneID" id="6482042"/>
<dbReference type="Gene3D" id="3.40.30.10">
    <property type="entry name" value="Glutaredoxin"/>
    <property type="match status" value="1"/>
</dbReference>
<dbReference type="GO" id="GO:0016491">
    <property type="term" value="F:oxidoreductase activity"/>
    <property type="evidence" value="ECO:0007669"/>
    <property type="project" value="UniProtKB-KW"/>
</dbReference>
<evidence type="ECO:0000256" key="9">
    <source>
        <dbReference type="ARBA" id="ARBA00023284"/>
    </source>
</evidence>
<keyword evidence="9" id="KW-0676">Redox-active center</keyword>
<dbReference type="AlphaFoldDB" id="B1X458"/>
<comment type="subcellular location">
    <subcellularLocation>
        <location evidence="1">Membrane</location>
        <topology evidence="1">Multi-pass membrane protein</topology>
    </subcellularLocation>
</comment>
<keyword evidence="7 10" id="KW-0472">Membrane</keyword>
<dbReference type="PANTHER" id="PTHR34573:SF1">
    <property type="entry name" value="VITAMIN K EPOXIDE REDUCTASE DOMAIN-CONTAINING PROTEIN"/>
    <property type="match status" value="1"/>
</dbReference>
<dbReference type="PANTHER" id="PTHR34573">
    <property type="entry name" value="VKC DOMAIN-CONTAINING PROTEIN"/>
    <property type="match status" value="1"/>
</dbReference>
<dbReference type="GO" id="GO:0048038">
    <property type="term" value="F:quinone binding"/>
    <property type="evidence" value="ECO:0007669"/>
    <property type="project" value="UniProtKB-KW"/>
</dbReference>
<evidence type="ECO:0000256" key="10">
    <source>
        <dbReference type="SAM" id="Phobius"/>
    </source>
</evidence>
<dbReference type="Pfam" id="PF07884">
    <property type="entry name" value="VKOR"/>
    <property type="match status" value="1"/>
</dbReference>